<evidence type="ECO:0000256" key="1">
    <source>
        <dbReference type="SAM" id="Coils"/>
    </source>
</evidence>
<reference evidence="5" key="1">
    <citation type="journal article" date="2014" name="Science">
        <title>Ancient hybridizations among the ancestral genomes of bread wheat.</title>
        <authorList>
            <consortium name="International Wheat Genome Sequencing Consortium,"/>
            <person name="Marcussen T."/>
            <person name="Sandve S.R."/>
            <person name="Heier L."/>
            <person name="Spannagl M."/>
            <person name="Pfeifer M."/>
            <person name="Jakobsen K.S."/>
            <person name="Wulff B.B."/>
            <person name="Steuernagel B."/>
            <person name="Mayer K.F."/>
            <person name="Olsen O.A."/>
        </authorList>
    </citation>
    <scope>NUCLEOTIDE SEQUENCE [LARGE SCALE GENOMIC DNA]</scope>
    <source>
        <strain evidence="5">cv. AL8/78</strain>
    </source>
</reference>
<dbReference type="Gramene" id="AET4Gv20557100.7">
    <property type="protein sequence ID" value="AET4Gv20557100.7"/>
    <property type="gene ID" value="AET4Gv20557100"/>
</dbReference>
<dbReference type="Proteomes" id="UP000015105">
    <property type="component" value="Chromosome 4D"/>
</dbReference>
<evidence type="ECO:0000313" key="5">
    <source>
        <dbReference type="Proteomes" id="UP000015105"/>
    </source>
</evidence>
<keyword evidence="5" id="KW-1185">Reference proteome</keyword>
<dbReference type="EnsemblPlants" id="AET4Gv20557100.7">
    <property type="protein sequence ID" value="AET4Gv20557100.7"/>
    <property type="gene ID" value="AET4Gv20557100"/>
</dbReference>
<dbReference type="Pfam" id="PF14389">
    <property type="entry name" value="Lzipper-MIP1"/>
    <property type="match status" value="1"/>
</dbReference>
<dbReference type="InterPro" id="IPR052799">
    <property type="entry name" value="Rho_GAP_Regulators"/>
</dbReference>
<feature type="compositionally biased region" description="Basic and acidic residues" evidence="2">
    <location>
        <begin position="1"/>
        <end position="20"/>
    </location>
</feature>
<dbReference type="AlphaFoldDB" id="A0A453IGY5"/>
<evidence type="ECO:0000313" key="4">
    <source>
        <dbReference type="EnsemblPlants" id="AET4Gv20557100.7"/>
    </source>
</evidence>
<organism evidence="4 5">
    <name type="scientific">Aegilops tauschii subsp. strangulata</name>
    <name type="common">Goatgrass</name>
    <dbReference type="NCBI Taxonomy" id="200361"/>
    <lineage>
        <taxon>Eukaryota</taxon>
        <taxon>Viridiplantae</taxon>
        <taxon>Streptophyta</taxon>
        <taxon>Embryophyta</taxon>
        <taxon>Tracheophyta</taxon>
        <taxon>Spermatophyta</taxon>
        <taxon>Magnoliopsida</taxon>
        <taxon>Liliopsida</taxon>
        <taxon>Poales</taxon>
        <taxon>Poaceae</taxon>
        <taxon>BOP clade</taxon>
        <taxon>Pooideae</taxon>
        <taxon>Triticodae</taxon>
        <taxon>Triticeae</taxon>
        <taxon>Triticinae</taxon>
        <taxon>Aegilops</taxon>
    </lineage>
</organism>
<dbReference type="PANTHER" id="PTHR46265">
    <property type="entry name" value="RHO GTPASE-ACTIVATING PROTEIN 7"/>
    <property type="match status" value="1"/>
</dbReference>
<sequence length="174" mass="19436">MKVGKTERGLSREDARKDLDVEGCSDDEALIEKLENNKANLQSKVSKEVKENKNLQTSLEKRKGTLHERRLALEKEVETLRDQLHKERSLRASLESGLMNMRRGQVSLPSSIDSKTKANLEEVAAAEADVVNLKQKACDLRGQLSSQAQLSSISLCESCNKRLQDKLAEHGGYC</sequence>
<protein>
    <recommendedName>
        <fullName evidence="3">Ternary complex factor MIP1 leucine-zipper domain-containing protein</fullName>
    </recommendedName>
</protein>
<feature type="domain" description="Ternary complex factor MIP1 leucine-zipper" evidence="3">
    <location>
        <begin position="66"/>
        <end position="147"/>
    </location>
</feature>
<reference evidence="4" key="4">
    <citation type="submission" date="2019-03" db="UniProtKB">
        <authorList>
            <consortium name="EnsemblPlants"/>
        </authorList>
    </citation>
    <scope>IDENTIFICATION</scope>
</reference>
<feature type="coiled-coil region" evidence="1">
    <location>
        <begin position="24"/>
        <end position="90"/>
    </location>
</feature>
<name>A0A453IGY5_AEGTS</name>
<dbReference type="InterPro" id="IPR025757">
    <property type="entry name" value="MIP1_Leuzipper"/>
</dbReference>
<dbReference type="PANTHER" id="PTHR46265:SF16">
    <property type="entry name" value="OS03G0256800 PROTEIN"/>
    <property type="match status" value="1"/>
</dbReference>
<reference evidence="4" key="5">
    <citation type="journal article" date="2021" name="G3 (Bethesda)">
        <title>Aegilops tauschii genome assembly Aet v5.0 features greater sequence contiguity and improved annotation.</title>
        <authorList>
            <person name="Wang L."/>
            <person name="Zhu T."/>
            <person name="Rodriguez J.C."/>
            <person name="Deal K.R."/>
            <person name="Dubcovsky J."/>
            <person name="McGuire P.E."/>
            <person name="Lux T."/>
            <person name="Spannagl M."/>
            <person name="Mayer K.F.X."/>
            <person name="Baldrich P."/>
            <person name="Meyers B.C."/>
            <person name="Huo N."/>
            <person name="Gu Y.Q."/>
            <person name="Zhou H."/>
            <person name="Devos K.M."/>
            <person name="Bennetzen J.L."/>
            <person name="Unver T."/>
            <person name="Budak H."/>
            <person name="Gulick P.J."/>
            <person name="Galiba G."/>
            <person name="Kalapos B."/>
            <person name="Nelson D.R."/>
            <person name="Li P."/>
            <person name="You F.M."/>
            <person name="Luo M.C."/>
            <person name="Dvorak J."/>
        </authorList>
    </citation>
    <scope>NUCLEOTIDE SEQUENCE [LARGE SCALE GENOMIC DNA]</scope>
    <source>
        <strain evidence="4">cv. AL8/78</strain>
    </source>
</reference>
<evidence type="ECO:0000259" key="3">
    <source>
        <dbReference type="Pfam" id="PF14389"/>
    </source>
</evidence>
<reference evidence="4" key="3">
    <citation type="journal article" date="2017" name="Nature">
        <title>Genome sequence of the progenitor of the wheat D genome Aegilops tauschii.</title>
        <authorList>
            <person name="Luo M.C."/>
            <person name="Gu Y.Q."/>
            <person name="Puiu D."/>
            <person name="Wang H."/>
            <person name="Twardziok S.O."/>
            <person name="Deal K.R."/>
            <person name="Huo N."/>
            <person name="Zhu T."/>
            <person name="Wang L."/>
            <person name="Wang Y."/>
            <person name="McGuire P.E."/>
            <person name="Liu S."/>
            <person name="Long H."/>
            <person name="Ramasamy R.K."/>
            <person name="Rodriguez J.C."/>
            <person name="Van S.L."/>
            <person name="Yuan L."/>
            <person name="Wang Z."/>
            <person name="Xia Z."/>
            <person name="Xiao L."/>
            <person name="Anderson O.D."/>
            <person name="Ouyang S."/>
            <person name="Liang Y."/>
            <person name="Zimin A.V."/>
            <person name="Pertea G."/>
            <person name="Qi P."/>
            <person name="Bennetzen J.L."/>
            <person name="Dai X."/>
            <person name="Dawson M.W."/>
            <person name="Muller H.G."/>
            <person name="Kugler K."/>
            <person name="Rivarola-Duarte L."/>
            <person name="Spannagl M."/>
            <person name="Mayer K.F.X."/>
            <person name="Lu F.H."/>
            <person name="Bevan M.W."/>
            <person name="Leroy P."/>
            <person name="Li P."/>
            <person name="You F.M."/>
            <person name="Sun Q."/>
            <person name="Liu Z."/>
            <person name="Lyons E."/>
            <person name="Wicker T."/>
            <person name="Salzberg S.L."/>
            <person name="Devos K.M."/>
            <person name="Dvorak J."/>
        </authorList>
    </citation>
    <scope>NUCLEOTIDE SEQUENCE [LARGE SCALE GENOMIC DNA]</scope>
    <source>
        <strain evidence="4">cv. AL8/78</strain>
    </source>
</reference>
<reference evidence="5" key="2">
    <citation type="journal article" date="2017" name="Nat. Plants">
        <title>The Aegilops tauschii genome reveals multiple impacts of transposons.</title>
        <authorList>
            <person name="Zhao G."/>
            <person name="Zou C."/>
            <person name="Li K."/>
            <person name="Wang K."/>
            <person name="Li T."/>
            <person name="Gao L."/>
            <person name="Zhang X."/>
            <person name="Wang H."/>
            <person name="Yang Z."/>
            <person name="Liu X."/>
            <person name="Jiang W."/>
            <person name="Mao L."/>
            <person name="Kong X."/>
            <person name="Jiao Y."/>
            <person name="Jia J."/>
        </authorList>
    </citation>
    <scope>NUCLEOTIDE SEQUENCE [LARGE SCALE GENOMIC DNA]</scope>
    <source>
        <strain evidence="5">cv. AL8/78</strain>
    </source>
</reference>
<feature type="region of interest" description="Disordered" evidence="2">
    <location>
        <begin position="1"/>
        <end position="22"/>
    </location>
</feature>
<evidence type="ECO:0000256" key="2">
    <source>
        <dbReference type="SAM" id="MobiDB-lite"/>
    </source>
</evidence>
<accession>A0A453IGY5</accession>
<keyword evidence="1" id="KW-0175">Coiled coil</keyword>
<proteinExistence type="predicted"/>